<name>A0A4P7XF94_9ALTE</name>
<dbReference type="RefSeq" id="WP_136547992.1">
    <property type="nucleotide sequence ID" value="NZ_CP031093.1"/>
</dbReference>
<gene>
    <name evidence="2" type="ORF">soil367_06380</name>
</gene>
<reference evidence="2 3" key="1">
    <citation type="submission" date="2018-07" db="EMBL/GenBank/DDBJ databases">
        <title>Marsedoiliclastica nanhaica gen. nov. sp. nov., a novel marine hydrocarbonoclastic bacterium isolated from an in-situ enriched hydrocarbon-degrading consortium in deep-sea sediment.</title>
        <authorList>
            <person name="Dong C."/>
            <person name="Ma T."/>
            <person name="Liu R."/>
            <person name="Shao Z."/>
        </authorList>
    </citation>
    <scope>NUCLEOTIDE SEQUENCE [LARGE SCALE GENOMIC DNA]</scope>
    <source>
        <strain evidence="3">soil36-7</strain>
    </source>
</reference>
<dbReference type="AlphaFoldDB" id="A0A4P7XF94"/>
<dbReference type="Pfam" id="PF05099">
    <property type="entry name" value="TerB"/>
    <property type="match status" value="1"/>
</dbReference>
<dbReference type="InterPro" id="IPR007791">
    <property type="entry name" value="DjlA_N"/>
</dbReference>
<dbReference type="SUPFAM" id="SSF158682">
    <property type="entry name" value="TerB-like"/>
    <property type="match status" value="1"/>
</dbReference>
<proteinExistence type="predicted"/>
<evidence type="ECO:0000259" key="1">
    <source>
        <dbReference type="Pfam" id="PF05099"/>
    </source>
</evidence>
<dbReference type="InterPro" id="IPR029024">
    <property type="entry name" value="TerB-like"/>
</dbReference>
<evidence type="ECO:0000313" key="2">
    <source>
        <dbReference type="EMBL" id="QCF25576.1"/>
    </source>
</evidence>
<feature type="domain" description="Co-chaperone DjlA N-terminal" evidence="1">
    <location>
        <begin position="31"/>
        <end position="146"/>
    </location>
</feature>
<dbReference type="Proteomes" id="UP000298049">
    <property type="component" value="Chromosome"/>
</dbReference>
<dbReference type="OrthoDB" id="5294347at2"/>
<dbReference type="CDD" id="cd07313">
    <property type="entry name" value="terB_like_2"/>
    <property type="match status" value="1"/>
</dbReference>
<sequence length="153" mass="17435">MLNQIKRFLESNLQPGSSEETPADREHRLALAATALMLQIAAIDHDEDEREIATIVEAAGTLTTFTADEREALLALARERVDDATSLYEFTGVINELCAHNERMDIVEQLWRVALADQHVDRYEEHLIRRIAELFHLSPSEFVQCRHKAKGQL</sequence>
<dbReference type="EMBL" id="CP031093">
    <property type="protein sequence ID" value="QCF25576.1"/>
    <property type="molecule type" value="Genomic_DNA"/>
</dbReference>
<protein>
    <submittedName>
        <fullName evidence="2">TerB family tellurite resistance protein</fullName>
    </submittedName>
</protein>
<dbReference type="Gene3D" id="1.10.3680.10">
    <property type="entry name" value="TerB-like"/>
    <property type="match status" value="1"/>
</dbReference>
<dbReference type="KEGG" id="hmi:soil367_06380"/>
<evidence type="ECO:0000313" key="3">
    <source>
        <dbReference type="Proteomes" id="UP000298049"/>
    </source>
</evidence>
<keyword evidence="3" id="KW-1185">Reference proteome</keyword>
<accession>A0A4P7XF94</accession>
<organism evidence="2 3">
    <name type="scientific">Hydrocarboniclastica marina</name>
    <dbReference type="NCBI Taxonomy" id="2259620"/>
    <lineage>
        <taxon>Bacteria</taxon>
        <taxon>Pseudomonadati</taxon>
        <taxon>Pseudomonadota</taxon>
        <taxon>Gammaproteobacteria</taxon>
        <taxon>Alteromonadales</taxon>
        <taxon>Alteromonadaceae</taxon>
        <taxon>Hydrocarboniclastica</taxon>
    </lineage>
</organism>